<dbReference type="STRING" id="37916.MCHLDSM_01456"/>
<sequence length="71" mass="7617">MSRRSAVDQSAREARIAAIRACRGCDPCGWLLGGDRTPIDPAVRCTHGTTAAPSAVRDITEPIHQVDDTED</sequence>
<reference evidence="1 2" key="1">
    <citation type="journal article" date="2015" name="Genome Biol. Evol.">
        <title>Characterization of Three Mycobacterium spp. with Potential Use in Bioremediation by Genome Sequencing and Comparative Genomics.</title>
        <authorList>
            <person name="Das S."/>
            <person name="Pettersson B.M."/>
            <person name="Behra P.R."/>
            <person name="Ramesh M."/>
            <person name="Dasgupta S."/>
            <person name="Bhattacharya A."/>
            <person name="Kirsebom L.A."/>
        </authorList>
    </citation>
    <scope>NUCLEOTIDE SEQUENCE [LARGE SCALE GENOMIC DNA]</scope>
    <source>
        <strain evidence="1 2">DSM 43826</strain>
    </source>
</reference>
<comment type="caution">
    <text evidence="1">The sequence shown here is derived from an EMBL/GenBank/DDBJ whole genome shotgun (WGS) entry which is preliminary data.</text>
</comment>
<dbReference type="PATRIC" id="fig|37916.4.peg.1354"/>
<protein>
    <submittedName>
        <fullName evidence="1">Uncharacterized protein</fullName>
    </submittedName>
</protein>
<name>A0A0J6WI93_9MYCO</name>
<dbReference type="RefSeq" id="WP_131722605.1">
    <property type="nucleotide sequence ID" value="NZ_JYNL01000010.1"/>
</dbReference>
<organism evidence="1 2">
    <name type="scientific">Mycolicibacterium chlorophenolicum</name>
    <dbReference type="NCBI Taxonomy" id="37916"/>
    <lineage>
        <taxon>Bacteria</taxon>
        <taxon>Bacillati</taxon>
        <taxon>Actinomycetota</taxon>
        <taxon>Actinomycetes</taxon>
        <taxon>Mycobacteriales</taxon>
        <taxon>Mycobacteriaceae</taxon>
        <taxon>Mycolicibacterium</taxon>
    </lineage>
</organism>
<gene>
    <name evidence="1" type="ORF">MCHLDSM_01456</name>
</gene>
<dbReference type="AlphaFoldDB" id="A0A0J6WI93"/>
<accession>A0A0J6WI93</accession>
<keyword evidence="2" id="KW-1185">Reference proteome</keyword>
<evidence type="ECO:0000313" key="2">
    <source>
        <dbReference type="Proteomes" id="UP000036513"/>
    </source>
</evidence>
<dbReference type="EMBL" id="JYNL01000010">
    <property type="protein sequence ID" value="KMO82304.1"/>
    <property type="molecule type" value="Genomic_DNA"/>
</dbReference>
<dbReference type="Proteomes" id="UP000036513">
    <property type="component" value="Unassembled WGS sequence"/>
</dbReference>
<proteinExistence type="predicted"/>
<evidence type="ECO:0000313" key="1">
    <source>
        <dbReference type="EMBL" id="KMO82304.1"/>
    </source>
</evidence>